<comment type="caution">
    <text evidence="1">The sequence shown here is derived from an EMBL/GenBank/DDBJ whole genome shotgun (WGS) entry which is preliminary data.</text>
</comment>
<organism evidence="1 2">
    <name type="scientific">[Clostridium] clostridioforme 90A8</name>
    <dbReference type="NCBI Taxonomy" id="999408"/>
    <lineage>
        <taxon>Bacteria</taxon>
        <taxon>Bacillati</taxon>
        <taxon>Bacillota</taxon>
        <taxon>Clostridia</taxon>
        <taxon>Lachnospirales</taxon>
        <taxon>Lachnospiraceae</taxon>
        <taxon>Enterocloster</taxon>
    </lineage>
</organism>
<evidence type="ECO:0000313" key="1">
    <source>
        <dbReference type="EMBL" id="ENZ13714.1"/>
    </source>
</evidence>
<dbReference type="AlphaFoldDB" id="A0A0E2HAF0"/>
<reference evidence="1 2" key="1">
    <citation type="submission" date="2013-01" db="EMBL/GenBank/DDBJ databases">
        <title>The Genome Sequence of Clostridium clostridioforme 90A8.</title>
        <authorList>
            <consortium name="The Broad Institute Genome Sequencing Platform"/>
            <person name="Earl A."/>
            <person name="Ward D."/>
            <person name="Feldgarden M."/>
            <person name="Gevers D."/>
            <person name="Courvalin P."/>
            <person name="Lambert T."/>
            <person name="Walker B."/>
            <person name="Young S.K."/>
            <person name="Zeng Q."/>
            <person name="Gargeya S."/>
            <person name="Fitzgerald M."/>
            <person name="Haas B."/>
            <person name="Abouelleil A."/>
            <person name="Alvarado L."/>
            <person name="Arachchi H.M."/>
            <person name="Berlin A.M."/>
            <person name="Chapman S.B."/>
            <person name="Dewar J."/>
            <person name="Goldberg J."/>
            <person name="Griggs A."/>
            <person name="Gujja S."/>
            <person name="Hansen M."/>
            <person name="Howarth C."/>
            <person name="Imamovic A."/>
            <person name="Larimer J."/>
            <person name="McCowan C."/>
            <person name="Murphy C."/>
            <person name="Neiman D."/>
            <person name="Pearson M."/>
            <person name="Priest M."/>
            <person name="Roberts A."/>
            <person name="Saif S."/>
            <person name="Shea T."/>
            <person name="Sisk P."/>
            <person name="Sykes S."/>
            <person name="Wortman J."/>
            <person name="Nusbaum C."/>
            <person name="Birren B."/>
        </authorList>
    </citation>
    <scope>NUCLEOTIDE SEQUENCE [LARGE SCALE GENOMIC DNA]</scope>
    <source>
        <strain evidence="1 2">90A8</strain>
    </source>
</reference>
<gene>
    <name evidence="1" type="ORF">HMPREF1090_02609</name>
</gene>
<dbReference type="HOGENOM" id="CLU_2068996_0_0_9"/>
<name>A0A0E2HAF0_9FIRM</name>
<accession>A0A0E2HAF0</accession>
<dbReference type="RefSeq" id="WP_002595899.1">
    <property type="nucleotide sequence ID" value="NZ_KB851021.1"/>
</dbReference>
<proteinExistence type="predicted"/>
<dbReference type="Proteomes" id="UP000013085">
    <property type="component" value="Unassembled WGS sequence"/>
</dbReference>
<dbReference type="PATRIC" id="fig|999408.3.peg.2820"/>
<dbReference type="EMBL" id="AGYR01000029">
    <property type="protein sequence ID" value="ENZ13714.1"/>
    <property type="molecule type" value="Genomic_DNA"/>
</dbReference>
<sequence length="118" mass="12656">MGTLLAIFILSLSAASSSGTRTAPPPFPAYSRAAGYVREDGEEEQEETVPKADSPLFHAMTWEMFRKEPAVQTASFGAMDWDPQDASAFTGLVKLDLGTGLSRVRGLKELKGITSMTG</sequence>
<protein>
    <submittedName>
        <fullName evidence="1">Uncharacterized protein</fullName>
    </submittedName>
</protein>
<evidence type="ECO:0000313" key="2">
    <source>
        <dbReference type="Proteomes" id="UP000013085"/>
    </source>
</evidence>